<dbReference type="AlphaFoldDB" id="A0AAN1XU96"/>
<sequence>MSSTIPALPANYRTVLDVVEAAGPGTHLTAQEIWLRSRRLQPRIGFATVHRGLLRLHQLGAVMKIEVPGGASAVYEPAATPHAHFRCAGCGTIDDLAFAVPAETVKALAARLGVAIEAETITFTGRCATCASDDGLERV</sequence>
<comment type="cofactor">
    <cofactor evidence="7">
        <name>Zn(2+)</name>
        <dbReference type="ChEBI" id="CHEBI:29105"/>
    </cofactor>
    <text evidence="7">Binds 1 zinc ion per subunit.</text>
</comment>
<gene>
    <name evidence="8" type="ORF">WPS_08900</name>
</gene>
<dbReference type="Gene3D" id="3.30.1490.190">
    <property type="match status" value="1"/>
</dbReference>
<dbReference type="InterPro" id="IPR002481">
    <property type="entry name" value="FUR"/>
</dbReference>
<keyword evidence="3 7" id="KW-0862">Zinc</keyword>
<dbReference type="InterPro" id="IPR036388">
    <property type="entry name" value="WH-like_DNA-bd_sf"/>
</dbReference>
<name>A0AAN1XU96_UNVUL</name>
<dbReference type="SUPFAM" id="SSF46785">
    <property type="entry name" value="Winged helix' DNA-binding domain"/>
    <property type="match status" value="1"/>
</dbReference>
<dbReference type="Pfam" id="PF01475">
    <property type="entry name" value="FUR"/>
    <property type="match status" value="1"/>
</dbReference>
<keyword evidence="5" id="KW-0238">DNA-binding</keyword>
<keyword evidence="7" id="KW-0479">Metal-binding</keyword>
<evidence type="ECO:0000256" key="1">
    <source>
        <dbReference type="ARBA" id="ARBA00007957"/>
    </source>
</evidence>
<dbReference type="GO" id="GO:0045892">
    <property type="term" value="P:negative regulation of DNA-templated transcription"/>
    <property type="evidence" value="ECO:0007669"/>
    <property type="project" value="TreeGrafter"/>
</dbReference>
<dbReference type="InterPro" id="IPR036390">
    <property type="entry name" value="WH_DNA-bd_sf"/>
</dbReference>
<dbReference type="GO" id="GO:0008270">
    <property type="term" value="F:zinc ion binding"/>
    <property type="evidence" value="ECO:0007669"/>
    <property type="project" value="TreeGrafter"/>
</dbReference>
<feature type="binding site" evidence="7">
    <location>
        <position position="127"/>
    </location>
    <ligand>
        <name>Zn(2+)</name>
        <dbReference type="ChEBI" id="CHEBI:29105"/>
    </ligand>
</feature>
<dbReference type="PANTHER" id="PTHR33202">
    <property type="entry name" value="ZINC UPTAKE REGULATION PROTEIN"/>
    <property type="match status" value="1"/>
</dbReference>
<dbReference type="Gene3D" id="1.10.10.10">
    <property type="entry name" value="Winged helix-like DNA-binding domain superfamily/Winged helix DNA-binding domain"/>
    <property type="match status" value="1"/>
</dbReference>
<evidence type="ECO:0000313" key="8">
    <source>
        <dbReference type="EMBL" id="BDE05614.1"/>
    </source>
</evidence>
<proteinExistence type="inferred from homology"/>
<dbReference type="GO" id="GO:0003700">
    <property type="term" value="F:DNA-binding transcription factor activity"/>
    <property type="evidence" value="ECO:0007669"/>
    <property type="project" value="InterPro"/>
</dbReference>
<keyword evidence="2" id="KW-0678">Repressor</keyword>
<dbReference type="InterPro" id="IPR043135">
    <property type="entry name" value="Fur_C"/>
</dbReference>
<evidence type="ECO:0000256" key="6">
    <source>
        <dbReference type="ARBA" id="ARBA00023163"/>
    </source>
</evidence>
<dbReference type="CDD" id="cd07153">
    <property type="entry name" value="Fur_like"/>
    <property type="match status" value="1"/>
</dbReference>
<dbReference type="GO" id="GO:0000976">
    <property type="term" value="F:transcription cis-regulatory region binding"/>
    <property type="evidence" value="ECO:0007669"/>
    <property type="project" value="TreeGrafter"/>
</dbReference>
<evidence type="ECO:0008006" key="10">
    <source>
        <dbReference type="Google" id="ProtNLM"/>
    </source>
</evidence>
<evidence type="ECO:0000313" key="9">
    <source>
        <dbReference type="Proteomes" id="UP001317532"/>
    </source>
</evidence>
<feature type="binding site" evidence="7">
    <location>
        <position position="87"/>
    </location>
    <ligand>
        <name>Zn(2+)</name>
        <dbReference type="ChEBI" id="CHEBI:29105"/>
    </ligand>
</feature>
<evidence type="ECO:0000256" key="4">
    <source>
        <dbReference type="ARBA" id="ARBA00023015"/>
    </source>
</evidence>
<feature type="binding site" evidence="7">
    <location>
        <position position="90"/>
    </location>
    <ligand>
        <name>Zn(2+)</name>
        <dbReference type="ChEBI" id="CHEBI:29105"/>
    </ligand>
</feature>
<evidence type="ECO:0000256" key="3">
    <source>
        <dbReference type="ARBA" id="ARBA00022833"/>
    </source>
</evidence>
<dbReference type="Proteomes" id="UP001317532">
    <property type="component" value="Chromosome"/>
</dbReference>
<keyword evidence="6" id="KW-0804">Transcription</keyword>
<evidence type="ECO:0000256" key="5">
    <source>
        <dbReference type="ARBA" id="ARBA00023125"/>
    </source>
</evidence>
<keyword evidence="9" id="KW-1185">Reference proteome</keyword>
<dbReference type="RefSeq" id="WP_317996642.1">
    <property type="nucleotide sequence ID" value="NZ_AP025523.1"/>
</dbReference>
<dbReference type="KEGG" id="vab:WPS_08900"/>
<keyword evidence="4" id="KW-0805">Transcription regulation</keyword>
<evidence type="ECO:0000256" key="7">
    <source>
        <dbReference type="PIRSR" id="PIRSR602481-1"/>
    </source>
</evidence>
<evidence type="ECO:0000256" key="2">
    <source>
        <dbReference type="ARBA" id="ARBA00022491"/>
    </source>
</evidence>
<comment type="similarity">
    <text evidence="1">Belongs to the Fur family.</text>
</comment>
<dbReference type="GO" id="GO:1900376">
    <property type="term" value="P:regulation of secondary metabolite biosynthetic process"/>
    <property type="evidence" value="ECO:0007669"/>
    <property type="project" value="TreeGrafter"/>
</dbReference>
<dbReference type="EMBL" id="AP025523">
    <property type="protein sequence ID" value="BDE05614.1"/>
    <property type="molecule type" value="Genomic_DNA"/>
</dbReference>
<feature type="binding site" evidence="7">
    <location>
        <position position="130"/>
    </location>
    <ligand>
        <name>Zn(2+)</name>
        <dbReference type="ChEBI" id="CHEBI:29105"/>
    </ligand>
</feature>
<accession>A0AAN1XU96</accession>
<reference evidence="8 9" key="1">
    <citation type="journal article" date="2022" name="ISME Commun">
        <title>Vulcanimicrobium alpinus gen. nov. sp. nov., the first cultivated representative of the candidate phylum 'Eremiobacterota', is a metabolically versatile aerobic anoxygenic phototroph.</title>
        <authorList>
            <person name="Yabe S."/>
            <person name="Muto K."/>
            <person name="Abe K."/>
            <person name="Yokota A."/>
            <person name="Staudigel H."/>
            <person name="Tebo B.M."/>
        </authorList>
    </citation>
    <scope>NUCLEOTIDE SEQUENCE [LARGE SCALE GENOMIC DNA]</scope>
    <source>
        <strain evidence="8 9">WC8-2</strain>
    </source>
</reference>
<dbReference type="PANTHER" id="PTHR33202:SF22">
    <property type="entry name" value="HYDROGEN PEROXIDE SENSITIVE REPRESSOR"/>
    <property type="match status" value="1"/>
</dbReference>
<protein>
    <recommendedName>
        <fullName evidence="10">Ferric uptake regulation protein</fullName>
    </recommendedName>
</protein>
<organism evidence="8 9">
    <name type="scientific">Vulcanimicrobium alpinum</name>
    <dbReference type="NCBI Taxonomy" id="3016050"/>
    <lineage>
        <taxon>Bacteria</taxon>
        <taxon>Bacillati</taxon>
        <taxon>Vulcanimicrobiota</taxon>
        <taxon>Vulcanimicrobiia</taxon>
        <taxon>Vulcanimicrobiales</taxon>
        <taxon>Vulcanimicrobiaceae</taxon>
        <taxon>Vulcanimicrobium</taxon>
    </lineage>
</organism>